<feature type="compositionally biased region" description="Basic and acidic residues" evidence="1">
    <location>
        <begin position="1570"/>
        <end position="1589"/>
    </location>
</feature>
<dbReference type="OrthoDB" id="5244639at2759"/>
<feature type="compositionally biased region" description="Gly residues" evidence="1">
    <location>
        <begin position="167"/>
        <end position="185"/>
    </location>
</feature>
<feature type="compositionally biased region" description="Basic and acidic residues" evidence="1">
    <location>
        <begin position="1400"/>
        <end position="1409"/>
    </location>
</feature>
<feature type="compositionally biased region" description="Basic and acidic residues" evidence="1">
    <location>
        <begin position="1436"/>
        <end position="1450"/>
    </location>
</feature>
<feature type="compositionally biased region" description="Basic and acidic residues" evidence="1">
    <location>
        <begin position="1416"/>
        <end position="1425"/>
    </location>
</feature>
<feature type="compositionally biased region" description="Basic residues" evidence="1">
    <location>
        <begin position="997"/>
        <end position="1007"/>
    </location>
</feature>
<dbReference type="EMBL" id="KL584712">
    <property type="protein sequence ID" value="KEQ72245.1"/>
    <property type="molecule type" value="Genomic_DNA"/>
</dbReference>
<feature type="compositionally biased region" description="Low complexity" evidence="1">
    <location>
        <begin position="815"/>
        <end position="826"/>
    </location>
</feature>
<feature type="compositionally biased region" description="Low complexity" evidence="1">
    <location>
        <begin position="1590"/>
        <end position="1599"/>
    </location>
</feature>
<keyword evidence="3" id="KW-1185">Reference proteome</keyword>
<feature type="region of interest" description="Disordered" evidence="1">
    <location>
        <begin position="1084"/>
        <end position="1697"/>
    </location>
</feature>
<feature type="compositionally biased region" description="Basic and acidic residues" evidence="1">
    <location>
        <begin position="827"/>
        <end position="838"/>
    </location>
</feature>
<feature type="compositionally biased region" description="Basic residues" evidence="1">
    <location>
        <begin position="455"/>
        <end position="464"/>
    </location>
</feature>
<feature type="compositionally biased region" description="Basic and acidic residues" evidence="1">
    <location>
        <begin position="1663"/>
        <end position="1683"/>
    </location>
</feature>
<organism evidence="2 3">
    <name type="scientific">Aureobasidium namibiae CBS 147.97</name>
    <dbReference type="NCBI Taxonomy" id="1043004"/>
    <lineage>
        <taxon>Eukaryota</taxon>
        <taxon>Fungi</taxon>
        <taxon>Dikarya</taxon>
        <taxon>Ascomycota</taxon>
        <taxon>Pezizomycotina</taxon>
        <taxon>Dothideomycetes</taxon>
        <taxon>Dothideomycetidae</taxon>
        <taxon>Dothideales</taxon>
        <taxon>Saccotheciaceae</taxon>
        <taxon>Aureobasidium</taxon>
    </lineage>
</organism>
<protein>
    <submittedName>
        <fullName evidence="2">Uncharacterized protein</fullName>
    </submittedName>
</protein>
<feature type="compositionally biased region" description="Basic residues" evidence="1">
    <location>
        <begin position="772"/>
        <end position="782"/>
    </location>
</feature>
<dbReference type="Proteomes" id="UP000027730">
    <property type="component" value="Unassembled WGS sequence"/>
</dbReference>
<evidence type="ECO:0000313" key="3">
    <source>
        <dbReference type="Proteomes" id="UP000027730"/>
    </source>
</evidence>
<feature type="compositionally biased region" description="Pro residues" evidence="1">
    <location>
        <begin position="480"/>
        <end position="492"/>
    </location>
</feature>
<feature type="region of interest" description="Disordered" evidence="1">
    <location>
        <begin position="693"/>
        <end position="886"/>
    </location>
</feature>
<feature type="compositionally biased region" description="Pro residues" evidence="1">
    <location>
        <begin position="725"/>
        <end position="738"/>
    </location>
</feature>
<dbReference type="RefSeq" id="XP_013426459.1">
    <property type="nucleotide sequence ID" value="XM_013571005.1"/>
</dbReference>
<feature type="compositionally biased region" description="Low complexity" evidence="1">
    <location>
        <begin position="1232"/>
        <end position="1250"/>
    </location>
</feature>
<feature type="compositionally biased region" description="Basic and acidic residues" evidence="1">
    <location>
        <begin position="1191"/>
        <end position="1216"/>
    </location>
</feature>
<evidence type="ECO:0000313" key="2">
    <source>
        <dbReference type="EMBL" id="KEQ72245.1"/>
    </source>
</evidence>
<accession>A0A074WGN2</accession>
<feature type="compositionally biased region" description="Pro residues" evidence="1">
    <location>
        <begin position="967"/>
        <end position="976"/>
    </location>
</feature>
<feature type="compositionally biased region" description="Pro residues" evidence="1">
    <location>
        <begin position="1013"/>
        <end position="1034"/>
    </location>
</feature>
<dbReference type="GeneID" id="25417117"/>
<feature type="compositionally biased region" description="Pro residues" evidence="1">
    <location>
        <begin position="541"/>
        <end position="554"/>
    </location>
</feature>
<feature type="compositionally biased region" description="Basic and acidic residues" evidence="1">
    <location>
        <begin position="144"/>
        <end position="158"/>
    </location>
</feature>
<feature type="region of interest" description="Disordered" evidence="1">
    <location>
        <begin position="954"/>
        <end position="1044"/>
    </location>
</feature>
<feature type="compositionally biased region" description="Basic residues" evidence="1">
    <location>
        <begin position="197"/>
        <end position="206"/>
    </location>
</feature>
<feature type="compositionally biased region" description="Basic residues" evidence="1">
    <location>
        <begin position="1426"/>
        <end position="1435"/>
    </location>
</feature>
<feature type="compositionally biased region" description="Low complexity" evidence="1">
    <location>
        <begin position="604"/>
        <end position="623"/>
    </location>
</feature>
<gene>
    <name evidence="2" type="ORF">M436DRAFT_83135</name>
</gene>
<reference evidence="2 3" key="1">
    <citation type="journal article" date="2014" name="BMC Genomics">
        <title>Genome sequencing of four Aureobasidium pullulans varieties: biotechnological potential, stress tolerance, and description of new species.</title>
        <authorList>
            <person name="Gostin Ar C."/>
            <person name="Ohm R.A."/>
            <person name="Kogej T."/>
            <person name="Sonjak S."/>
            <person name="Turk M."/>
            <person name="Zajc J."/>
            <person name="Zalar P."/>
            <person name="Grube M."/>
            <person name="Sun H."/>
            <person name="Han J."/>
            <person name="Sharma A."/>
            <person name="Chiniquy J."/>
            <person name="Ngan C.Y."/>
            <person name="Lipzen A."/>
            <person name="Barry K."/>
            <person name="Grigoriev I.V."/>
            <person name="Gunde-Cimerman N."/>
        </authorList>
    </citation>
    <scope>NUCLEOTIDE SEQUENCE [LARGE SCALE GENOMIC DNA]</scope>
    <source>
        <strain evidence="2 3">CBS 147.97</strain>
    </source>
</reference>
<dbReference type="HOGENOM" id="CLU_235279_0_0_1"/>
<feature type="compositionally biased region" description="Basic and acidic residues" evidence="1">
    <location>
        <begin position="1332"/>
        <end position="1343"/>
    </location>
</feature>
<feature type="compositionally biased region" description="Basic residues" evidence="1">
    <location>
        <begin position="522"/>
        <end position="531"/>
    </location>
</feature>
<feature type="compositionally biased region" description="Basic and acidic residues" evidence="1">
    <location>
        <begin position="1089"/>
        <end position="1108"/>
    </location>
</feature>
<evidence type="ECO:0000256" key="1">
    <source>
        <dbReference type="SAM" id="MobiDB-lite"/>
    </source>
</evidence>
<feature type="compositionally biased region" description="Low complexity" evidence="1">
    <location>
        <begin position="980"/>
        <end position="992"/>
    </location>
</feature>
<sequence length="1729" mass="188687">MAVPVAPALSARLPQFLDLKLPPTSESTQRLLQRCVGHAYNAHHDETFTNPLKIPTLLSLDLQEVPPSYSDCLYDCPPDYTTSDALATLNIEPPSYAPPPTTSTGTPQKLEEPLRPSRPKVDFGYRENLREHKKKKKGAAAAKNKWDSDNEEEKKPEGDSNGDQPGDAGGSGGADGAGGDGGEGGGNDDDDWDDGKKKGKKDKKKSAFSWDALDNEDNKDEEEKTEDVPLVEEAPAEEDDWAGFTTASSKKKKKKGKNADPDPPPDDPPPDDGPPKVDVDFGGSNSFSFGSNGAWGTKPAEDDGWATFGKKDKKKTKNAFDFGFGDADGGDMPGESAPAPAEEDPKEDNNPWAAFGTGKKKKKGGAIEEPPESEPEPEVVVDVQSPEEPVDDFTWGMSAKDKKKAKKAAKAAAFADPEPEPVAVVEDSPPEPEAPPVEPEPAPVEDFSWGMSAKDKKKAKKAAAKKGGNAFEFIAEPEPEPTSAPEPEPEPPAVLAVAEEPAPPAAEPEPADDFSWGMSAKDKKKAKKAAAKKSAFDWSEPDPPAAPDPPPVEDTPPTLNESTALAIPEPPQDDWFGWGTAGKKKGKKDTEEVPPEVPPPPPAASKAVVEENSSSWSFGWGSSTKKDKKKAKSPEPEPEPVPQEDPVIMIPESIDEPKVEEDDWAGWATGKKSKKKGSKVTPIEIVEPVYDVPVQQPDPVPAEDAWAGWSVGKKEKKKGKKGDDVPPPLLPAIEPPPVEVVESIEIPPPPPELELPVEQAPADDPWASISTKKSKKDKKKKSSGVEEVKPITEVPPPPPEPEQLVDPQEAEPEPESVVVIESPPAEELVKEVKKKEVKTSSGWGSSLWGSSSKSKSSSKDKEKEREKREKEEKEREAEEQRKADEEAAFAAALADEPIDLLLDSQPIVEEPVSTGYWGTFLKPTTISKTVEEPIALKGKVDTGAKESVKDRIKRLQGEATKDSVVVVPPPPPPAPEPEPEVIVVPEPIMVEEAPAKKSSKDKKKKKGKEKESSPPPPATIAIPPPTVEIPPSLSPIPGGFPEDDVELDALADVPAVPPVIVANTSAAVSVEPPSIDMVLPPMEVLPKSSSDKKLVKDKKSSVKKEVKKPTKSSRPAIVDLSVPSTPAADKAVKKERPKVVRDPTGSSHWGLWGAAPKAEEKKERRPSKDTTTPTVKRSAALGLTRSKSARKPNERDLMEKADKTSSDDKKSRRESRNPSTPAKGMGLNFFGPTPTRSRSMRQSSSAQRPAQVRESRRSLDVSSPPGDIASKAAKLMGLGPRPSLSRSQSTREKRKSRTVPDPYAIDPDNTPDDATHSASMDRSSSHRTKRSSRSDHKHDKRDSAMMSGGLGPADGDGAAPMTAPEDTPFVTPSRPMLRRSATTSARKPAGGLFSNIIESFKPKPVEEFAHRHRSSRAYDSEDGSARHHKHRTPHSSHRDGDEEPKRNLRREQRRVHRPEDIPSTPLDDNLPTPAADNTESEERERRRAERRAKRAAVEAAEEDLRTREKATKRREREESERARQDEEEQLGRQQRAERHASRRSSAIDTDNKPRLHRSSTAPAQSYFDARALHRDANGRDPRSPPKDKTSSWVNNVTSSPPSPPPLQPTILDLPPTDPAAENDQIPDDESTARELRRRHRRERESRGVETEEDRKRRKRKELRRREEELAFRDRENGNRKDGGGNKAYNSLGYEGFEPQRTWDGRVVGGEARGGVKERTQGWFKKVAGL</sequence>
<feature type="compositionally biased region" description="Polar residues" evidence="1">
    <location>
        <begin position="839"/>
        <end position="849"/>
    </location>
</feature>
<feature type="compositionally biased region" description="Basic and acidic residues" evidence="1">
    <location>
        <begin position="1502"/>
        <end position="1524"/>
    </location>
</feature>
<feature type="compositionally biased region" description="Basic and acidic residues" evidence="1">
    <location>
        <begin position="1157"/>
        <end position="1168"/>
    </location>
</feature>
<feature type="compositionally biased region" description="Low complexity" evidence="1">
    <location>
        <begin position="410"/>
        <end position="427"/>
    </location>
</feature>
<name>A0A074WGN2_9PEZI</name>
<proteinExistence type="predicted"/>
<feature type="compositionally biased region" description="Basic and acidic residues" evidence="1">
    <location>
        <begin position="1642"/>
        <end position="1654"/>
    </location>
</feature>
<feature type="compositionally biased region" description="Low complexity" evidence="1">
    <location>
        <begin position="280"/>
        <end position="292"/>
    </location>
</feature>
<feature type="compositionally biased region" description="Basic and acidic residues" evidence="1">
    <location>
        <begin position="109"/>
        <end position="130"/>
    </location>
</feature>
<feature type="compositionally biased region" description="Basic and acidic residues" evidence="1">
    <location>
        <begin position="857"/>
        <end position="885"/>
    </location>
</feature>
<feature type="compositionally biased region" description="Basic and acidic residues" evidence="1">
    <location>
        <begin position="1130"/>
        <end position="1141"/>
    </location>
</feature>
<feature type="region of interest" description="Disordered" evidence="1">
    <location>
        <begin position="90"/>
        <end position="679"/>
    </location>
</feature>
<feature type="compositionally biased region" description="Pro residues" evidence="1">
    <location>
        <begin position="431"/>
        <end position="442"/>
    </location>
</feature>
<feature type="compositionally biased region" description="Acidic residues" evidence="1">
    <location>
        <begin position="369"/>
        <end position="379"/>
    </location>
</feature>
<feature type="compositionally biased region" description="Acidic residues" evidence="1">
    <location>
        <begin position="213"/>
        <end position="225"/>
    </location>
</feature>
<dbReference type="STRING" id="1043004.A0A074WGN2"/>